<gene>
    <name evidence="2" type="ORF">GCM10009579_04870</name>
</gene>
<evidence type="ECO:0000256" key="1">
    <source>
        <dbReference type="SAM" id="MobiDB-lite"/>
    </source>
</evidence>
<evidence type="ECO:0000313" key="2">
    <source>
        <dbReference type="EMBL" id="GAA1250141.1"/>
    </source>
</evidence>
<proteinExistence type="predicted"/>
<feature type="compositionally biased region" description="Basic and acidic residues" evidence="1">
    <location>
        <begin position="131"/>
        <end position="141"/>
    </location>
</feature>
<name>A0ABN1WHG6_9ACTN</name>
<feature type="compositionally biased region" description="Low complexity" evidence="1">
    <location>
        <begin position="156"/>
        <end position="167"/>
    </location>
</feature>
<sequence>MREWSASAISLAARWWRRRPPVARISGTRLFPEIRERGCLGSRQVARKHLAAPRVGTAEPVRADLPSPRKTTSWITPPRDSLTGSQQEQPLSLRLACPDITRACDLARAFADPVRHRRGHLLQERIRQAEQGRCETGERIHRPPPPGPRHRPVRPHLPVVPELPKNT</sequence>
<protein>
    <submittedName>
        <fullName evidence="2">Uncharacterized protein</fullName>
    </submittedName>
</protein>
<dbReference type="EMBL" id="BAAAIH010000001">
    <property type="protein sequence ID" value="GAA1250141.1"/>
    <property type="molecule type" value="Genomic_DNA"/>
</dbReference>
<feature type="region of interest" description="Disordered" evidence="1">
    <location>
        <begin position="60"/>
        <end position="91"/>
    </location>
</feature>
<reference evidence="2 3" key="1">
    <citation type="journal article" date="2019" name="Int. J. Syst. Evol. Microbiol.">
        <title>The Global Catalogue of Microorganisms (GCM) 10K type strain sequencing project: providing services to taxonomists for standard genome sequencing and annotation.</title>
        <authorList>
            <consortium name="The Broad Institute Genomics Platform"/>
            <consortium name="The Broad Institute Genome Sequencing Center for Infectious Disease"/>
            <person name="Wu L."/>
            <person name="Ma J."/>
        </authorList>
    </citation>
    <scope>NUCLEOTIDE SEQUENCE [LARGE SCALE GENOMIC DNA]</scope>
    <source>
        <strain evidence="2 3">JCM 11448</strain>
    </source>
</reference>
<feature type="region of interest" description="Disordered" evidence="1">
    <location>
        <begin position="131"/>
        <end position="167"/>
    </location>
</feature>
<evidence type="ECO:0000313" key="3">
    <source>
        <dbReference type="Proteomes" id="UP001500282"/>
    </source>
</evidence>
<dbReference type="Proteomes" id="UP001500282">
    <property type="component" value="Unassembled WGS sequence"/>
</dbReference>
<organism evidence="2 3">
    <name type="scientific">Streptomyces javensis</name>
    <dbReference type="NCBI Taxonomy" id="114698"/>
    <lineage>
        <taxon>Bacteria</taxon>
        <taxon>Bacillati</taxon>
        <taxon>Actinomycetota</taxon>
        <taxon>Actinomycetes</taxon>
        <taxon>Kitasatosporales</taxon>
        <taxon>Streptomycetaceae</taxon>
        <taxon>Streptomyces</taxon>
        <taxon>Streptomyces violaceusniger group</taxon>
    </lineage>
</organism>
<comment type="caution">
    <text evidence="2">The sequence shown here is derived from an EMBL/GenBank/DDBJ whole genome shotgun (WGS) entry which is preliminary data.</text>
</comment>
<keyword evidence="3" id="KW-1185">Reference proteome</keyword>
<accession>A0ABN1WHG6</accession>